<dbReference type="GO" id="GO:0005743">
    <property type="term" value="C:mitochondrial inner membrane"/>
    <property type="evidence" value="ECO:0007669"/>
    <property type="project" value="UniProtKB-SubCell"/>
</dbReference>
<keyword evidence="6" id="KW-0472">Membrane</keyword>
<dbReference type="PANTHER" id="PTHR23222:SF0">
    <property type="entry name" value="PROHIBITIN 1"/>
    <property type="match status" value="1"/>
</dbReference>
<proteinExistence type="inferred from homology"/>
<dbReference type="GO" id="GO:0007005">
    <property type="term" value="P:mitochondrion organization"/>
    <property type="evidence" value="ECO:0007669"/>
    <property type="project" value="TreeGrafter"/>
</dbReference>
<gene>
    <name evidence="7" type="ORF">A6R68_11819</name>
</gene>
<keyword evidence="2" id="KW-0237">DNA synthesis</keyword>
<reference evidence="7 8" key="1">
    <citation type="submission" date="2016-06" db="EMBL/GenBank/DDBJ databases">
        <title>The Draft Genome Sequence and Annotation of the Desert Woodrat Neotoma lepida.</title>
        <authorList>
            <person name="Campbell M."/>
            <person name="Oakeson K.F."/>
            <person name="Yandell M."/>
            <person name="Halpert J.R."/>
            <person name="Dearing D."/>
        </authorList>
    </citation>
    <scope>NUCLEOTIDE SEQUENCE [LARGE SCALE GENOMIC DNA]</scope>
    <source>
        <strain evidence="7">417</strain>
        <tissue evidence="7">Liver</tissue>
    </source>
</reference>
<accession>A0A1A6FSX4</accession>
<keyword evidence="6" id="KW-0999">Mitochondrion inner membrane</keyword>
<comment type="caution">
    <text evidence="7">The sequence shown here is derived from an EMBL/GenBank/DDBJ whole genome shotgun (WGS) entry which is preliminary data.</text>
</comment>
<evidence type="ECO:0000313" key="8">
    <source>
        <dbReference type="Proteomes" id="UP000092124"/>
    </source>
</evidence>
<dbReference type="Proteomes" id="UP000092124">
    <property type="component" value="Unassembled WGS sequence"/>
</dbReference>
<keyword evidence="8" id="KW-1185">Reference proteome</keyword>
<comment type="similarity">
    <text evidence="1 6">Belongs to the prohibitin family.</text>
</comment>
<keyword evidence="6" id="KW-0496">Mitochondrion</keyword>
<protein>
    <recommendedName>
        <fullName evidence="6">Prohibitin</fullName>
    </recommendedName>
</protein>
<dbReference type="GO" id="GO:0071897">
    <property type="term" value="P:DNA biosynthetic process"/>
    <property type="evidence" value="ECO:0007669"/>
    <property type="project" value="UniProtKB-KW"/>
</dbReference>
<comment type="function">
    <text evidence="5">In the plasma membrane, cooperates with CD86 to mediate CD86-signaling in B lymphocytes that regulates the level of IgG1 produced through the activation of distal signaling intermediates. Upon CD40 engagement, required to activate NF-kappa-B signaling pathway via phospholipase C and protein kinase C activation.</text>
</comment>
<evidence type="ECO:0000256" key="3">
    <source>
        <dbReference type="ARBA" id="ARBA00045600"/>
    </source>
</evidence>
<organism evidence="7 8">
    <name type="scientific">Neotoma lepida</name>
    <name type="common">Desert woodrat</name>
    <dbReference type="NCBI Taxonomy" id="56216"/>
    <lineage>
        <taxon>Eukaryota</taxon>
        <taxon>Metazoa</taxon>
        <taxon>Chordata</taxon>
        <taxon>Craniata</taxon>
        <taxon>Vertebrata</taxon>
        <taxon>Euteleostomi</taxon>
        <taxon>Mammalia</taxon>
        <taxon>Eutheria</taxon>
        <taxon>Euarchontoglires</taxon>
        <taxon>Glires</taxon>
        <taxon>Rodentia</taxon>
        <taxon>Myomorpha</taxon>
        <taxon>Muroidea</taxon>
        <taxon>Cricetidae</taxon>
        <taxon>Neotominae</taxon>
        <taxon>Neotoma</taxon>
    </lineage>
</organism>
<evidence type="ECO:0000256" key="2">
    <source>
        <dbReference type="ARBA" id="ARBA00022634"/>
    </source>
</evidence>
<evidence type="ECO:0000256" key="4">
    <source>
        <dbReference type="ARBA" id="ARBA00046022"/>
    </source>
</evidence>
<dbReference type="PANTHER" id="PTHR23222">
    <property type="entry name" value="PROHIBITIN"/>
    <property type="match status" value="1"/>
</dbReference>
<evidence type="ECO:0000256" key="6">
    <source>
        <dbReference type="RuleBase" id="RU366048"/>
    </source>
</evidence>
<dbReference type="OrthoDB" id="275637at2759"/>
<dbReference type="STRING" id="56216.A0A1A6FSX4"/>
<comment type="function">
    <text evidence="4">Protein with pleiotropic attributes mediated in a cell-compartment- and tissue-specific manner, which include the plasma membrane-associated cell signaling functions, mitochondrial chaperone, and transcriptional co-regulator of transcription factors in the nucleus. Plays a role in adipose tissue and glucose homeostasis in a sex-specific manner. Contributes to pulmonary vascular remodeling by accelerating proliferation of pulmonary arterial smooth muscle cells.</text>
</comment>
<dbReference type="InterPro" id="IPR000163">
    <property type="entry name" value="Prohibitin"/>
</dbReference>
<evidence type="ECO:0000256" key="5">
    <source>
        <dbReference type="ARBA" id="ARBA00046138"/>
    </source>
</evidence>
<dbReference type="AlphaFoldDB" id="A0A1A6FSX4"/>
<dbReference type="EMBL" id="LZPO01117780">
    <property type="protein sequence ID" value="OBS57056.1"/>
    <property type="molecule type" value="Genomic_DNA"/>
</dbReference>
<evidence type="ECO:0000313" key="7">
    <source>
        <dbReference type="EMBL" id="OBS57056.1"/>
    </source>
</evidence>
<sequence length="65" mass="7618">MSLTHLTFRKEFTEAVEVKQVAQQKVDRDRFAVEKAEQQERQPSSLLRVNSRTAELINRQLTGHH</sequence>
<comment type="function">
    <text evidence="3">In the nucleus, acts as a transcription coregulator, enhances promoter binding by TP53, a transcription factor it activates, but reduces the promoter binding by E2F1, a transcription factor it represses. Interacts with STAT3 to affect IL17 secretion in T-helper Th17 cells.</text>
</comment>
<name>A0A1A6FSX4_NEOLE</name>
<feature type="non-terminal residue" evidence="7">
    <location>
        <position position="65"/>
    </location>
</feature>
<comment type="subcellular location">
    <subcellularLocation>
        <location evidence="6">Mitochondrion inner membrane</location>
    </subcellularLocation>
</comment>
<evidence type="ECO:0000256" key="1">
    <source>
        <dbReference type="ARBA" id="ARBA00009658"/>
    </source>
</evidence>